<name>A0AAD6T7D5_9AGAR</name>
<keyword evidence="2" id="KW-1185">Reference proteome</keyword>
<proteinExistence type="predicted"/>
<evidence type="ECO:0000313" key="2">
    <source>
        <dbReference type="Proteomes" id="UP001218188"/>
    </source>
</evidence>
<sequence length="299" mass="33960">MSALMTANERGPWKDERVRKTKKEFPLKIHWNSMDDDLLEACKIYESYDETQPKITLHLTVWFEEVGQSVFEGRGMRADTYLPSTANGGKDANRVRETHLCQAPVMYPKMTYVLHWKRESRWTSRLRRLSILRRGKAESTLAGEGKMRFFEMVVVRKKEKVAPSALKDQIDGITQPSHSSFSRGHLGVAWKSFPLISVEIAMDVQRTGGTRLDNQVKVASIGPLLDPVGVMLQRPPPIYTLAWELLAEIMLLTLTPRTGMEFESHYPLSANAKHVLVLCGVCSYWRKVALDYGPGPLSL</sequence>
<comment type="caution">
    <text evidence="1">The sequence shown here is derived from an EMBL/GenBank/DDBJ whole genome shotgun (WGS) entry which is preliminary data.</text>
</comment>
<dbReference type="AlphaFoldDB" id="A0AAD6T7D5"/>
<reference evidence="1" key="1">
    <citation type="submission" date="2023-03" db="EMBL/GenBank/DDBJ databases">
        <title>Massive genome expansion in bonnet fungi (Mycena s.s.) driven by repeated elements and novel gene families across ecological guilds.</title>
        <authorList>
            <consortium name="Lawrence Berkeley National Laboratory"/>
            <person name="Harder C.B."/>
            <person name="Miyauchi S."/>
            <person name="Viragh M."/>
            <person name="Kuo A."/>
            <person name="Thoen E."/>
            <person name="Andreopoulos B."/>
            <person name="Lu D."/>
            <person name="Skrede I."/>
            <person name="Drula E."/>
            <person name="Henrissat B."/>
            <person name="Morin E."/>
            <person name="Kohler A."/>
            <person name="Barry K."/>
            <person name="LaButti K."/>
            <person name="Morin E."/>
            <person name="Salamov A."/>
            <person name="Lipzen A."/>
            <person name="Mereny Z."/>
            <person name="Hegedus B."/>
            <person name="Baldrian P."/>
            <person name="Stursova M."/>
            <person name="Weitz H."/>
            <person name="Taylor A."/>
            <person name="Grigoriev I.V."/>
            <person name="Nagy L.G."/>
            <person name="Martin F."/>
            <person name="Kauserud H."/>
        </authorList>
    </citation>
    <scope>NUCLEOTIDE SEQUENCE</scope>
    <source>
        <strain evidence="1">CBHHK200</strain>
    </source>
</reference>
<evidence type="ECO:0000313" key="1">
    <source>
        <dbReference type="EMBL" id="KAJ7040226.1"/>
    </source>
</evidence>
<protein>
    <submittedName>
        <fullName evidence="1">Uncharacterized protein</fullName>
    </submittedName>
</protein>
<accession>A0AAD6T7D5</accession>
<gene>
    <name evidence="1" type="ORF">C8F04DRAFT_1178000</name>
</gene>
<organism evidence="1 2">
    <name type="scientific">Mycena alexandri</name>
    <dbReference type="NCBI Taxonomy" id="1745969"/>
    <lineage>
        <taxon>Eukaryota</taxon>
        <taxon>Fungi</taxon>
        <taxon>Dikarya</taxon>
        <taxon>Basidiomycota</taxon>
        <taxon>Agaricomycotina</taxon>
        <taxon>Agaricomycetes</taxon>
        <taxon>Agaricomycetidae</taxon>
        <taxon>Agaricales</taxon>
        <taxon>Marasmiineae</taxon>
        <taxon>Mycenaceae</taxon>
        <taxon>Mycena</taxon>
    </lineage>
</organism>
<dbReference type="Proteomes" id="UP001218188">
    <property type="component" value="Unassembled WGS sequence"/>
</dbReference>
<dbReference type="EMBL" id="JARJCM010000022">
    <property type="protein sequence ID" value="KAJ7040226.1"/>
    <property type="molecule type" value="Genomic_DNA"/>
</dbReference>